<keyword evidence="4" id="KW-1185">Reference proteome</keyword>
<keyword evidence="1" id="KW-0479">Metal-binding</keyword>
<organism evidence="3 4">
    <name type="scientific">Tegillarca granosa</name>
    <name type="common">Malaysian cockle</name>
    <name type="synonym">Anadara granosa</name>
    <dbReference type="NCBI Taxonomy" id="220873"/>
    <lineage>
        <taxon>Eukaryota</taxon>
        <taxon>Metazoa</taxon>
        <taxon>Spiralia</taxon>
        <taxon>Lophotrochozoa</taxon>
        <taxon>Mollusca</taxon>
        <taxon>Bivalvia</taxon>
        <taxon>Autobranchia</taxon>
        <taxon>Pteriomorphia</taxon>
        <taxon>Arcoida</taxon>
        <taxon>Arcoidea</taxon>
        <taxon>Arcidae</taxon>
        <taxon>Tegillarca</taxon>
    </lineage>
</organism>
<reference evidence="3 4" key="1">
    <citation type="submission" date="2022-12" db="EMBL/GenBank/DDBJ databases">
        <title>Chromosome-level genome of Tegillarca granosa.</title>
        <authorList>
            <person name="Kim J."/>
        </authorList>
    </citation>
    <scope>NUCLEOTIDE SEQUENCE [LARGE SCALE GENOMIC DNA]</scope>
    <source>
        <strain evidence="3">Teg-2019</strain>
        <tissue evidence="3">Adductor muscle</tissue>
    </source>
</reference>
<name>A0ABQ9FF55_TEGGR</name>
<dbReference type="CDD" id="cd23024">
    <property type="entry name" value="zf-HIT_ZNHIT2-3"/>
    <property type="match status" value="1"/>
</dbReference>
<dbReference type="Gene3D" id="3.30.60.190">
    <property type="match status" value="1"/>
</dbReference>
<sequence>MNTDEMACQTDEKSFCKICLKDESQYTCPRCNIQYCSVDCYKSEKHVDCSEAFYKDCFMEETATEVETIWNRLTEKEKKEFHKMTNDGCLGNLLQVWTPWWNEKIKPVEEIDETVEITNVKPKIVTDIPDITKLLTRKDGTGDSREFNISVLEDIIKILSGPCPERPLENERQSALSSDLKEVTDTKQKFEENWGGKVKRNEKKLIEEIT</sequence>
<dbReference type="PANTHER" id="PTHR15555:SF0">
    <property type="entry name" value="ZINC FINGER HIT DOMAIN-CONTAINING PROTEIN 2"/>
    <property type="match status" value="1"/>
</dbReference>
<dbReference type="PANTHER" id="PTHR15555">
    <property type="entry name" value="ZINC FINGER HIT DOMAIN CONTAINING PROTEIN 2 PROTEIN FON -RELATED"/>
    <property type="match status" value="1"/>
</dbReference>
<dbReference type="InterPro" id="IPR007529">
    <property type="entry name" value="Znf_HIT"/>
</dbReference>
<feature type="domain" description="HIT-type" evidence="2">
    <location>
        <begin position="16"/>
        <end position="49"/>
    </location>
</feature>
<dbReference type="Pfam" id="PF04438">
    <property type="entry name" value="zf-HIT"/>
    <property type="match status" value="1"/>
</dbReference>
<dbReference type="SUPFAM" id="SSF144232">
    <property type="entry name" value="HIT/MYND zinc finger-like"/>
    <property type="match status" value="1"/>
</dbReference>
<dbReference type="Proteomes" id="UP001217089">
    <property type="component" value="Unassembled WGS sequence"/>
</dbReference>
<dbReference type="InterPro" id="IPR039646">
    <property type="entry name" value="ZNHIT2"/>
</dbReference>
<dbReference type="PROSITE" id="PS51083">
    <property type="entry name" value="ZF_HIT"/>
    <property type="match status" value="1"/>
</dbReference>
<evidence type="ECO:0000259" key="2">
    <source>
        <dbReference type="PROSITE" id="PS51083"/>
    </source>
</evidence>
<protein>
    <recommendedName>
        <fullName evidence="2">HIT-type domain-containing protein</fullName>
    </recommendedName>
</protein>
<dbReference type="EMBL" id="JARBDR010000328">
    <property type="protein sequence ID" value="KAJ8315934.1"/>
    <property type="molecule type" value="Genomic_DNA"/>
</dbReference>
<evidence type="ECO:0000256" key="1">
    <source>
        <dbReference type="PROSITE-ProRule" id="PRU00453"/>
    </source>
</evidence>
<gene>
    <name evidence="3" type="ORF">KUTeg_005948</name>
</gene>
<evidence type="ECO:0000313" key="3">
    <source>
        <dbReference type="EMBL" id="KAJ8315934.1"/>
    </source>
</evidence>
<proteinExistence type="predicted"/>
<accession>A0ABQ9FF55</accession>
<keyword evidence="1" id="KW-0863">Zinc-finger</keyword>
<comment type="caution">
    <text evidence="3">The sequence shown here is derived from an EMBL/GenBank/DDBJ whole genome shotgun (WGS) entry which is preliminary data.</text>
</comment>
<keyword evidence="1" id="KW-0862">Zinc</keyword>
<evidence type="ECO:0000313" key="4">
    <source>
        <dbReference type="Proteomes" id="UP001217089"/>
    </source>
</evidence>